<protein>
    <submittedName>
        <fullName evidence="2">Nuclear transport factor 2 family protein</fullName>
    </submittedName>
</protein>
<feature type="signal peptide" evidence="1">
    <location>
        <begin position="1"/>
        <end position="22"/>
    </location>
</feature>
<dbReference type="SUPFAM" id="SSF54427">
    <property type="entry name" value="NTF2-like"/>
    <property type="match status" value="1"/>
</dbReference>
<reference evidence="2 3" key="1">
    <citation type="journal article" date="2013" name="Int. J. Syst. Evol. Microbiol.">
        <title>Aquimarina gracilis sp. nov., isolated from the gut microflora of a mussel, Mytilus coruscus, and emended description of Aquimarina spongiae.</title>
        <authorList>
            <person name="Park S.C."/>
            <person name="Choe H.N."/>
            <person name="Baik K.S."/>
            <person name="Seong C.N."/>
        </authorList>
    </citation>
    <scope>NUCLEOTIDE SEQUENCE [LARGE SCALE GENOMIC DNA]</scope>
    <source>
        <strain evidence="2 3">PSC32</strain>
    </source>
</reference>
<comment type="caution">
    <text evidence="2">The sequence shown here is derived from an EMBL/GenBank/DDBJ whole genome shotgun (WGS) entry which is preliminary data.</text>
</comment>
<keyword evidence="1" id="KW-0732">Signal</keyword>
<dbReference type="InterPro" id="IPR039437">
    <property type="entry name" value="FrzH/put_lumazine-bd"/>
</dbReference>
<organism evidence="2 3">
    <name type="scientific">Aquimarina gracilis</name>
    <dbReference type="NCBI Taxonomy" id="874422"/>
    <lineage>
        <taxon>Bacteria</taxon>
        <taxon>Pseudomonadati</taxon>
        <taxon>Bacteroidota</taxon>
        <taxon>Flavobacteriia</taxon>
        <taxon>Flavobacteriales</taxon>
        <taxon>Flavobacteriaceae</taxon>
        <taxon>Aquimarina</taxon>
    </lineage>
</organism>
<evidence type="ECO:0000256" key="1">
    <source>
        <dbReference type="SAM" id="SignalP"/>
    </source>
</evidence>
<feature type="chain" id="PRO_5046945005" evidence="1">
    <location>
        <begin position="23"/>
        <end position="142"/>
    </location>
</feature>
<dbReference type="InterPro" id="IPR032710">
    <property type="entry name" value="NTF2-like_dom_sf"/>
</dbReference>
<evidence type="ECO:0000313" key="3">
    <source>
        <dbReference type="Proteomes" id="UP001327027"/>
    </source>
</evidence>
<dbReference type="RefSeq" id="WP_324177957.1">
    <property type="nucleotide sequence ID" value="NZ_BAABAW010000001.1"/>
</dbReference>
<dbReference type="EMBL" id="JAYKLX010000001">
    <property type="protein sequence ID" value="MEB3343903.1"/>
    <property type="molecule type" value="Genomic_DNA"/>
</dbReference>
<keyword evidence="3" id="KW-1185">Reference proteome</keyword>
<proteinExistence type="predicted"/>
<name>A0ABU5ZP31_9FLAO</name>
<evidence type="ECO:0000313" key="2">
    <source>
        <dbReference type="EMBL" id="MEB3343903.1"/>
    </source>
</evidence>
<gene>
    <name evidence="2" type="ORF">U6A24_00440</name>
</gene>
<dbReference type="Pfam" id="PF12893">
    <property type="entry name" value="Lumazine_bd_2"/>
    <property type="match status" value="1"/>
</dbReference>
<dbReference type="Gene3D" id="3.10.450.50">
    <property type="match status" value="1"/>
</dbReference>
<dbReference type="Proteomes" id="UP001327027">
    <property type="component" value="Unassembled WGS sequence"/>
</dbReference>
<accession>A0ABU5ZP31</accession>
<sequence>MKFKKTFITILVFALAFTTFNAQESKAKIKEIAAQFVKGADIQDATLLQKVLEPNSIQYVLMGGKFNIFTANQYITMVEEKKLGGKPRKITFKHAEFLSKNLAVVVLNAVSSEYDFLYQISLGISNNDKWKIIGVSTEINGI</sequence>